<gene>
    <name evidence="2" type="ORF">PoB_005969800</name>
</gene>
<feature type="region of interest" description="Disordered" evidence="1">
    <location>
        <begin position="1"/>
        <end position="38"/>
    </location>
</feature>
<accession>A0AAV4CNB2</accession>
<comment type="caution">
    <text evidence="2">The sequence shown here is derived from an EMBL/GenBank/DDBJ whole genome shotgun (WGS) entry which is preliminary data.</text>
</comment>
<dbReference type="AlphaFoldDB" id="A0AAV4CNB2"/>
<reference evidence="2 3" key="1">
    <citation type="journal article" date="2021" name="Elife">
        <title>Chloroplast acquisition without the gene transfer in kleptoplastic sea slugs, Plakobranchus ocellatus.</title>
        <authorList>
            <person name="Maeda T."/>
            <person name="Takahashi S."/>
            <person name="Yoshida T."/>
            <person name="Shimamura S."/>
            <person name="Takaki Y."/>
            <person name="Nagai Y."/>
            <person name="Toyoda A."/>
            <person name="Suzuki Y."/>
            <person name="Arimoto A."/>
            <person name="Ishii H."/>
            <person name="Satoh N."/>
            <person name="Nishiyama T."/>
            <person name="Hasebe M."/>
            <person name="Maruyama T."/>
            <person name="Minagawa J."/>
            <person name="Obokata J."/>
            <person name="Shigenobu S."/>
        </authorList>
    </citation>
    <scope>NUCLEOTIDE SEQUENCE [LARGE SCALE GENOMIC DNA]</scope>
</reference>
<evidence type="ECO:0000313" key="2">
    <source>
        <dbReference type="EMBL" id="GFO33193.1"/>
    </source>
</evidence>
<feature type="compositionally biased region" description="Basic and acidic residues" evidence="1">
    <location>
        <begin position="21"/>
        <end position="38"/>
    </location>
</feature>
<name>A0AAV4CNB2_9GAST</name>
<protein>
    <submittedName>
        <fullName evidence="2">Uncharacterized protein</fullName>
    </submittedName>
</protein>
<keyword evidence="3" id="KW-1185">Reference proteome</keyword>
<proteinExistence type="predicted"/>
<organism evidence="2 3">
    <name type="scientific">Plakobranchus ocellatus</name>
    <dbReference type="NCBI Taxonomy" id="259542"/>
    <lineage>
        <taxon>Eukaryota</taxon>
        <taxon>Metazoa</taxon>
        <taxon>Spiralia</taxon>
        <taxon>Lophotrochozoa</taxon>
        <taxon>Mollusca</taxon>
        <taxon>Gastropoda</taxon>
        <taxon>Heterobranchia</taxon>
        <taxon>Euthyneura</taxon>
        <taxon>Panpulmonata</taxon>
        <taxon>Sacoglossa</taxon>
        <taxon>Placobranchoidea</taxon>
        <taxon>Plakobranchidae</taxon>
        <taxon>Plakobranchus</taxon>
    </lineage>
</organism>
<feature type="compositionally biased region" description="Basic and acidic residues" evidence="1">
    <location>
        <begin position="1"/>
        <end position="12"/>
    </location>
</feature>
<evidence type="ECO:0000313" key="3">
    <source>
        <dbReference type="Proteomes" id="UP000735302"/>
    </source>
</evidence>
<sequence>MERSTVRVREDGFIESNSSEGIREEKEGMREGEGGTPGREREWRAEVFLFYILIDIAANFLSGSVQTEVLQERPLEASVGRKSPAPVLATARPGNHQPFTPAAHHPSVEINRHSVKFRPACGTCRKAAKKIPTTASLFGFSR</sequence>
<dbReference type="Proteomes" id="UP000735302">
    <property type="component" value="Unassembled WGS sequence"/>
</dbReference>
<dbReference type="EMBL" id="BLXT01006765">
    <property type="protein sequence ID" value="GFO33193.1"/>
    <property type="molecule type" value="Genomic_DNA"/>
</dbReference>
<evidence type="ECO:0000256" key="1">
    <source>
        <dbReference type="SAM" id="MobiDB-lite"/>
    </source>
</evidence>